<reference evidence="2" key="7">
    <citation type="journal article" date="2005" name="Science">
        <title>The Transcriptional Landscape of the Mammalian Genome.</title>
        <authorList>
            <consortium name="The FANTOM Consortium"/>
            <consortium name="Riken Genome Exploration Research Group and Genome Science Group (Genome Network Project Core Group)"/>
        </authorList>
    </citation>
    <scope>NUCLEOTIDE SEQUENCE</scope>
    <source>
        <strain evidence="2">C57BL/6J</strain>
        <tissue evidence="2">Testis</tissue>
    </source>
</reference>
<dbReference type="EMBL" id="AK020208">
    <property type="protein sequence ID" value="BAB32029.1"/>
    <property type="molecule type" value="mRNA"/>
</dbReference>
<reference evidence="2" key="6">
    <citation type="journal article" date="2002" name="Nature">
        <title>Analysis of the mouse transcriptome based on functional annotation of 60,770 full-length cDNAs.</title>
        <authorList>
            <consortium name="The FANTOM Consortium and the RIKEN Genome Exploration Research Group Phase I and II Team"/>
        </authorList>
    </citation>
    <scope>NUCLEOTIDE SEQUENCE</scope>
    <source>
        <strain evidence="2">C57BL/6J</strain>
        <tissue evidence="2">Testis</tissue>
    </source>
</reference>
<feature type="non-terminal residue" evidence="2">
    <location>
        <position position="1"/>
    </location>
</feature>
<proteinExistence type="evidence at transcript level"/>
<reference evidence="2" key="5">
    <citation type="journal article" date="2001" name="Nature">
        <title>Functional annotation of a full-length mouse cDNA collection.</title>
        <authorList>
            <consortium name="The RIKEN Genome Exploration Research Group Phase II Team and the FANTOM Consortium"/>
        </authorList>
    </citation>
    <scope>NUCLEOTIDE SEQUENCE</scope>
    <source>
        <strain evidence="2">C57BL/6J</strain>
        <tissue evidence="2">Testis</tissue>
    </source>
</reference>
<reference evidence="2" key="3">
    <citation type="journal article" date="2000" name="Genome Res.">
        <title>RIKEN integrated sequence analysis (RISA) system--384-format sequencing pipeline with 384 multicapillary sequencer.</title>
        <authorList>
            <person name="Shibata K."/>
            <person name="Itoh M."/>
            <person name="Aizawa K."/>
            <person name="Nagaoka S."/>
            <person name="Sasaki N."/>
            <person name="Carninci P."/>
            <person name="Konno H."/>
            <person name="Akiyama J."/>
            <person name="Nishi K."/>
            <person name="Kitsunai T."/>
            <person name="Tashiro H."/>
            <person name="Itoh M."/>
            <person name="Sumi N."/>
            <person name="Ishii Y."/>
            <person name="Nakamura S."/>
            <person name="Hazama M."/>
            <person name="Nishine T."/>
            <person name="Harada A."/>
            <person name="Yamamoto R."/>
            <person name="Matsumoto H."/>
            <person name="Sakaguchi S."/>
            <person name="Ikegami T."/>
            <person name="Kashiwagi K."/>
            <person name="Fujiwake S."/>
            <person name="Inoue K."/>
            <person name="Togawa Y."/>
            <person name="Izawa M."/>
            <person name="Ohara E."/>
            <person name="Watahiki M."/>
            <person name="Yoneda Y."/>
            <person name="Ishikawa T."/>
            <person name="Ozawa K."/>
            <person name="Tanaka T."/>
            <person name="Matsuura S."/>
            <person name="Kawai J."/>
            <person name="Okazaki Y."/>
            <person name="Muramatsu M."/>
            <person name="Inoue Y."/>
            <person name="Kira A."/>
            <person name="Hayashizaki Y."/>
        </authorList>
    </citation>
    <scope>NUCLEOTIDE SEQUENCE</scope>
    <source>
        <strain evidence="2">C57BL/6J</strain>
        <tissue evidence="2">Testis</tissue>
    </source>
</reference>
<reference evidence="2" key="2">
    <citation type="journal article" date="2000" name="Genome Res.">
        <title>Normalization and subtraction of cap-trapper-selected cDNAs to prepare full-length cDNA libraries for rapid discovery of new genes.</title>
        <authorList>
            <person name="Carninci P."/>
            <person name="Shibata Y."/>
            <person name="Hayatsu N."/>
            <person name="Sugahara Y."/>
            <person name="Shibata K."/>
            <person name="Itoh M."/>
            <person name="Konno H."/>
            <person name="Okazaki Y."/>
            <person name="Muramatsu M."/>
            <person name="Hayashizaki Y."/>
        </authorList>
    </citation>
    <scope>NUCLEOTIDE SEQUENCE</scope>
    <source>
        <strain evidence="2">C57BL/6J</strain>
        <tissue evidence="2">Testis</tissue>
    </source>
</reference>
<feature type="compositionally biased region" description="Low complexity" evidence="1">
    <location>
        <begin position="31"/>
        <end position="51"/>
    </location>
</feature>
<reference evidence="2" key="4">
    <citation type="submission" date="2000-08" db="EMBL/GenBank/DDBJ databases">
        <authorList>
            <person name="Adachi J."/>
            <person name="Aizawa K."/>
            <person name="Akahira S."/>
            <person name="Akimura T."/>
            <person name="Arai A."/>
            <person name="Aono H."/>
            <person name="Arakawa T."/>
            <person name="Bono H."/>
            <person name="Carninci P."/>
            <person name="Fukuda S."/>
            <person name="Fukunishi Y."/>
            <person name="Furuno M."/>
            <person name="Hanagaki T."/>
            <person name="Hara A."/>
            <person name="Hayatsu N."/>
            <person name="Hiramoto K."/>
            <person name="Hiraoka T."/>
            <person name="Hori F."/>
            <person name="Imotani K."/>
            <person name="Ishii Y."/>
            <person name="Itoh M."/>
            <person name="Izawa M."/>
            <person name="Kasukawa T."/>
            <person name="Kato H."/>
            <person name="Kawai J."/>
            <person name="Kojima Y."/>
            <person name="Konno H."/>
            <person name="Kouda M."/>
            <person name="Koya S."/>
            <person name="Kurihara C."/>
            <person name="Matsuyama T."/>
            <person name="Miyazaki A."/>
            <person name="Nishi K."/>
            <person name="Nomura K."/>
            <person name="Numazaki R."/>
            <person name="Ohno M."/>
            <person name="Okazaki Y."/>
            <person name="Okido T."/>
            <person name="Owa C."/>
            <person name="Saito H."/>
            <person name="Saito R."/>
            <person name="Sakai C."/>
            <person name="Sakai K."/>
            <person name="Sano H."/>
            <person name="Sasaki D."/>
            <person name="Shibata K."/>
            <person name="Shibata Y."/>
            <person name="Shinagawa A."/>
            <person name="Shiraki T."/>
            <person name="Sogabe Y."/>
            <person name="Suzuki H."/>
            <person name="Tagami M."/>
            <person name="Tagawa A."/>
            <person name="Takahashi F."/>
            <person name="Tanaka T."/>
            <person name="Tejima Y."/>
            <person name="Toya T."/>
            <person name="Yamamura T."/>
            <person name="Yasunishi A."/>
            <person name="Yoshida K."/>
            <person name="Yoshino M."/>
            <person name="Muramatsu M."/>
            <person name="Hayashizaki Y."/>
        </authorList>
    </citation>
    <scope>NUCLEOTIDE SEQUENCE</scope>
    <source>
        <strain evidence="2">C57BL/6J</strain>
        <tissue evidence="2">Testis</tissue>
    </source>
</reference>
<reference evidence="2" key="1">
    <citation type="journal article" date="1999" name="Methods Enzymol.">
        <title>High-efficiency full-length cDNA cloning.</title>
        <authorList>
            <person name="Carninci P."/>
            <person name="Hayashizaki Y."/>
        </authorList>
    </citation>
    <scope>NUCLEOTIDE SEQUENCE</scope>
    <source>
        <strain evidence="2">C57BL/6J</strain>
        <tissue evidence="2">Testis</tissue>
    </source>
</reference>
<sequence length="161" mass="16645">GPRPLPAGRSGPPTGRAHDHDDSSSRPTCNRSSLSGLTGSPGPTGRRRPAPSALARLRLLLLSRFTRILDRELVSLPPSRRPSQQSPRRLKGEAATSAASEGAKHAPAGQLAALKGPRRPGRLRGGASPDGTQRGVAGLAPSDQSFQVCALCGAPTPDQSD</sequence>
<protein>
    <submittedName>
        <fullName evidence="2">Uncharacterized protein</fullName>
    </submittedName>
</protein>
<feature type="region of interest" description="Disordered" evidence="1">
    <location>
        <begin position="73"/>
        <end position="140"/>
    </location>
</feature>
<organism evidence="2">
    <name type="scientific">Mus musculus</name>
    <name type="common">Mouse</name>
    <dbReference type="NCBI Taxonomy" id="10090"/>
    <lineage>
        <taxon>Eukaryota</taxon>
        <taxon>Metazoa</taxon>
        <taxon>Chordata</taxon>
        <taxon>Craniata</taxon>
        <taxon>Vertebrata</taxon>
        <taxon>Euteleostomi</taxon>
        <taxon>Mammalia</taxon>
        <taxon>Eutheria</taxon>
        <taxon>Euarchontoglires</taxon>
        <taxon>Glires</taxon>
        <taxon>Rodentia</taxon>
        <taxon>Myomorpha</taxon>
        <taxon>Muroidea</taxon>
        <taxon>Muridae</taxon>
        <taxon>Murinae</taxon>
        <taxon>Mus</taxon>
        <taxon>Mus</taxon>
    </lineage>
</organism>
<dbReference type="AGR" id="MGI:3704489"/>
<dbReference type="AlphaFoldDB" id="Q9CRL8"/>
<feature type="region of interest" description="Disordered" evidence="1">
    <location>
        <begin position="1"/>
        <end position="51"/>
    </location>
</feature>
<reference evidence="2" key="8">
    <citation type="journal article" date="2005" name="Science">
        <title>Antisense Transcription in the Mammalian Transcriptome.</title>
        <authorList>
            <consortium name="RIKEN Genome Exploration Research Group and Genome Science Group (Genome Network Project Core Group) and the FANTOM Consortium"/>
        </authorList>
    </citation>
    <scope>NUCLEOTIDE SEQUENCE</scope>
    <source>
        <strain evidence="2">C57BL/6J</strain>
        <tissue evidence="2">Testis</tissue>
    </source>
</reference>
<gene>
    <name evidence="3" type="primary">Gm10817</name>
    <name evidence="3" type="synonym">Klc2</name>
</gene>
<dbReference type="MGI" id="MGI:3704489">
    <property type="gene designation" value="Gm10817"/>
</dbReference>
<accession>Q9CRL8</accession>
<name>Q9CRL8_MOUSE</name>
<evidence type="ECO:0000313" key="3">
    <source>
        <dbReference type="MGI" id="MGI:3704489"/>
    </source>
</evidence>
<feature type="compositionally biased region" description="Low complexity" evidence="1">
    <location>
        <begin position="75"/>
        <end position="101"/>
    </location>
</feature>
<evidence type="ECO:0000313" key="2">
    <source>
        <dbReference type="EMBL" id="BAB32029.1"/>
    </source>
</evidence>
<evidence type="ECO:0000256" key="1">
    <source>
        <dbReference type="SAM" id="MobiDB-lite"/>
    </source>
</evidence>